<accession>A0A2P2J4M0</accession>
<name>A0A2P2J4M0_RHIMU</name>
<protein>
    <submittedName>
        <fullName evidence="1">Uncharacterized protein</fullName>
    </submittedName>
</protein>
<sequence length="26" mass="3086">MLKYLLITDQFELNLPVLSHQLKSQI</sequence>
<evidence type="ECO:0000313" key="1">
    <source>
        <dbReference type="EMBL" id="MBW88426.1"/>
    </source>
</evidence>
<organism evidence="1">
    <name type="scientific">Rhizophora mucronata</name>
    <name type="common">Asiatic mangrove</name>
    <dbReference type="NCBI Taxonomy" id="61149"/>
    <lineage>
        <taxon>Eukaryota</taxon>
        <taxon>Viridiplantae</taxon>
        <taxon>Streptophyta</taxon>
        <taxon>Embryophyta</taxon>
        <taxon>Tracheophyta</taxon>
        <taxon>Spermatophyta</taxon>
        <taxon>Magnoliopsida</taxon>
        <taxon>eudicotyledons</taxon>
        <taxon>Gunneridae</taxon>
        <taxon>Pentapetalae</taxon>
        <taxon>rosids</taxon>
        <taxon>fabids</taxon>
        <taxon>Malpighiales</taxon>
        <taxon>Rhizophoraceae</taxon>
        <taxon>Rhizophora</taxon>
    </lineage>
</organism>
<dbReference type="EMBL" id="GGEC01007943">
    <property type="protein sequence ID" value="MBW88426.1"/>
    <property type="molecule type" value="Transcribed_RNA"/>
</dbReference>
<proteinExistence type="predicted"/>
<dbReference type="AlphaFoldDB" id="A0A2P2J4M0"/>
<reference evidence="1" key="1">
    <citation type="submission" date="2018-02" db="EMBL/GenBank/DDBJ databases">
        <title>Rhizophora mucronata_Transcriptome.</title>
        <authorList>
            <person name="Meera S.P."/>
            <person name="Sreeshan A."/>
            <person name="Augustine A."/>
        </authorList>
    </citation>
    <scope>NUCLEOTIDE SEQUENCE</scope>
    <source>
        <tissue evidence="1">Leaf</tissue>
    </source>
</reference>